<organism evidence="1 2">
    <name type="scientific">Parastrongyloides trichosuri</name>
    <name type="common">Possum-specific nematode worm</name>
    <dbReference type="NCBI Taxonomy" id="131310"/>
    <lineage>
        <taxon>Eukaryota</taxon>
        <taxon>Metazoa</taxon>
        <taxon>Ecdysozoa</taxon>
        <taxon>Nematoda</taxon>
        <taxon>Chromadorea</taxon>
        <taxon>Rhabditida</taxon>
        <taxon>Tylenchina</taxon>
        <taxon>Panagrolaimomorpha</taxon>
        <taxon>Strongyloidoidea</taxon>
        <taxon>Strongyloididae</taxon>
        <taxon>Parastrongyloides</taxon>
    </lineage>
</organism>
<dbReference type="WBParaSite" id="PTRK_0001664900.1">
    <property type="protein sequence ID" value="PTRK_0001664900.1"/>
    <property type="gene ID" value="PTRK_0001664900"/>
</dbReference>
<evidence type="ECO:0000313" key="2">
    <source>
        <dbReference type="WBParaSite" id="PTRK_0001664900.1"/>
    </source>
</evidence>
<keyword evidence="1" id="KW-1185">Reference proteome</keyword>
<evidence type="ECO:0000313" key="1">
    <source>
        <dbReference type="Proteomes" id="UP000038045"/>
    </source>
</evidence>
<dbReference type="Pfam" id="PF07801">
    <property type="entry name" value="DUF1647"/>
    <property type="match status" value="1"/>
</dbReference>
<dbReference type="Proteomes" id="UP000038045">
    <property type="component" value="Unplaced"/>
</dbReference>
<proteinExistence type="predicted"/>
<dbReference type="PANTHER" id="PTHR31389:SF4">
    <property type="entry name" value="LD39211P"/>
    <property type="match status" value="1"/>
</dbReference>
<reference evidence="2" key="1">
    <citation type="submission" date="2017-02" db="UniProtKB">
        <authorList>
            <consortium name="WormBaseParasite"/>
        </authorList>
    </citation>
    <scope>IDENTIFICATION</scope>
</reference>
<dbReference type="InterPro" id="IPR012444">
    <property type="entry name" value="DUF1647"/>
</dbReference>
<dbReference type="STRING" id="131310.A0A0N5A4M3"/>
<name>A0A0N5A4M3_PARTI</name>
<dbReference type="PANTHER" id="PTHR31389">
    <property type="entry name" value="LD39211P"/>
    <property type="match status" value="1"/>
</dbReference>
<protein>
    <submittedName>
        <fullName evidence="2">FCP1 homology domain-containing protein</fullName>
    </submittedName>
</protein>
<sequence length="395" mass="46867">MPDDNDICKYKGNTYNLRYTLPTNDSVKGATFPCDLIAYLDDFGFLDSTTFLNLSIDKVPNVKVVTAITQDHFNEAGYLFKSFKQYFSNEEMIVYDLGLRRKAIDILNKISFIEYRKFNFSYYPPFVSTVKTYAFKWLVVAEVLKEYKSVIWADASLRFTRSNFMDDINELLNCYNGKDDGHKVSEQKQLMEDRTVDGSMDHRNVVCRRCFNYYKYVRTNNINPILYNFNVNHCYKSQVLMHIPMSHNILSTTHPIFSKFIPTDRNRHRHESQRQYGTGFVLFVRTKDTVENIMKWAVLCSLTEECIAPIPWFPCSGHFKKSNLFAKRHICYRFDQTLLTTLLHNNNNYDNRNYATEIYNYAEFNSKRFYKWESLIKDDEKLVKGDDLKFIYRYD</sequence>
<accession>A0A0N5A4M3</accession>
<dbReference type="AlphaFoldDB" id="A0A0N5A4M3"/>